<dbReference type="RefSeq" id="WP_092238820.1">
    <property type="nucleotide sequence ID" value="NZ_FNLL01000039.1"/>
</dbReference>
<dbReference type="EMBL" id="FNLL01000039">
    <property type="protein sequence ID" value="SDU67355.1"/>
    <property type="molecule type" value="Genomic_DNA"/>
</dbReference>
<keyword evidence="1" id="KW-1133">Transmembrane helix</keyword>
<evidence type="ECO:0000256" key="1">
    <source>
        <dbReference type="SAM" id="Phobius"/>
    </source>
</evidence>
<evidence type="ECO:0000313" key="2">
    <source>
        <dbReference type="EMBL" id="SDU67355.1"/>
    </source>
</evidence>
<evidence type="ECO:0000313" key="3">
    <source>
        <dbReference type="Proteomes" id="UP000199608"/>
    </source>
</evidence>
<reference evidence="3" key="1">
    <citation type="submission" date="2016-10" db="EMBL/GenBank/DDBJ databases">
        <authorList>
            <person name="Varghese N."/>
            <person name="Submissions S."/>
        </authorList>
    </citation>
    <scope>NUCLEOTIDE SEQUENCE [LARGE SCALE GENOMIC DNA]</scope>
    <source>
        <strain evidence="3">DSM 3384</strain>
    </source>
</reference>
<keyword evidence="1" id="KW-0812">Transmembrane</keyword>
<evidence type="ECO:0008006" key="4">
    <source>
        <dbReference type="Google" id="ProtNLM"/>
    </source>
</evidence>
<gene>
    <name evidence="2" type="ORF">SAMN04487931_1396</name>
</gene>
<organism evidence="2 3">
    <name type="scientific">Desulfobacula phenolica</name>
    <dbReference type="NCBI Taxonomy" id="90732"/>
    <lineage>
        <taxon>Bacteria</taxon>
        <taxon>Pseudomonadati</taxon>
        <taxon>Thermodesulfobacteriota</taxon>
        <taxon>Desulfobacteria</taxon>
        <taxon>Desulfobacterales</taxon>
        <taxon>Desulfobacteraceae</taxon>
        <taxon>Desulfobacula</taxon>
    </lineage>
</organism>
<proteinExistence type="predicted"/>
<dbReference type="Proteomes" id="UP000199608">
    <property type="component" value="Unassembled WGS sequence"/>
</dbReference>
<name>A0A1H2KGA9_9BACT</name>
<protein>
    <recommendedName>
        <fullName evidence="4">SMODS-associating 2TM beta-strand rich effector domain-containing protein</fullName>
    </recommendedName>
</protein>
<dbReference type="AlphaFoldDB" id="A0A1H2KGA9"/>
<sequence>MNINWPSLLIGASPLIIGLILKLLLDIKLWPPLIKLLSKIPVRSIYRDNPPNLRGEWDVFWESESPNFEDAKDRHKTARIYQFSDYCYADYAALDQRYCMTGKIEGSHLTGVWYNKNDNHGYRGAFQLRIGNSKKLTGRWLGFSGSNE</sequence>
<keyword evidence="3" id="KW-1185">Reference proteome</keyword>
<keyword evidence="1" id="KW-0472">Membrane</keyword>
<feature type="transmembrane region" description="Helical" evidence="1">
    <location>
        <begin position="6"/>
        <end position="25"/>
    </location>
</feature>
<accession>A0A1H2KGA9</accession>